<protein>
    <submittedName>
        <fullName evidence="1">Uncharacterized protein</fullName>
    </submittedName>
</protein>
<dbReference type="InterPro" id="IPR041025">
    <property type="entry name" value="HNH_repeat"/>
</dbReference>
<dbReference type="EMBL" id="FNRK01000010">
    <property type="protein sequence ID" value="SEA43629.1"/>
    <property type="molecule type" value="Genomic_DNA"/>
</dbReference>
<evidence type="ECO:0000313" key="2">
    <source>
        <dbReference type="Proteomes" id="UP000199394"/>
    </source>
</evidence>
<name>A0A1H4B679_9FIRM</name>
<reference evidence="1 2" key="1">
    <citation type="submission" date="2016-10" db="EMBL/GenBank/DDBJ databases">
        <authorList>
            <person name="de Groot N.N."/>
        </authorList>
    </citation>
    <scope>NUCLEOTIDE SEQUENCE [LARGE SCALE GENOMIC DNA]</scope>
    <source>
        <strain evidence="1 2">SR12</strain>
    </source>
</reference>
<evidence type="ECO:0000313" key="1">
    <source>
        <dbReference type="EMBL" id="SEA43629.1"/>
    </source>
</evidence>
<accession>A0A1H4B679</accession>
<proteinExistence type="predicted"/>
<dbReference type="AlphaFoldDB" id="A0A1H4B679"/>
<dbReference type="STRING" id="81409.SAMN04515656_11056"/>
<organism evidence="1 2">
    <name type="scientific">Eubacterium aggregans</name>
    <dbReference type="NCBI Taxonomy" id="81409"/>
    <lineage>
        <taxon>Bacteria</taxon>
        <taxon>Bacillati</taxon>
        <taxon>Bacillota</taxon>
        <taxon>Clostridia</taxon>
        <taxon>Eubacteriales</taxon>
        <taxon>Eubacteriaceae</taxon>
        <taxon>Eubacterium</taxon>
    </lineage>
</organism>
<dbReference type="OrthoDB" id="1765339at2"/>
<dbReference type="Proteomes" id="UP000199394">
    <property type="component" value="Unassembled WGS sequence"/>
</dbReference>
<sequence>MAKYYNKSVLVSILKEKAAVLGRTPMPEDMVDPGAQVFLNYFKKWDKAIRAAGLKQKMTVDITTPLNDKVEPAIEEVVAPKPAAMKVEEVTPQEDVPSQRRYSKSIISKMLVEEFNRLGKKPTRKEIDANKELPTVATCLKYFNTTRIGDVWEEVLKDEA</sequence>
<keyword evidence="2" id="KW-1185">Reference proteome</keyword>
<dbReference type="Pfam" id="PF18780">
    <property type="entry name" value="HNH_repeat"/>
    <property type="match status" value="1"/>
</dbReference>
<gene>
    <name evidence="1" type="ORF">SAMN04515656_11056</name>
</gene>
<dbReference type="RefSeq" id="WP_090306974.1">
    <property type="nucleotide sequence ID" value="NZ_FNRK01000010.1"/>
</dbReference>